<dbReference type="AlphaFoldDB" id="A0A1Z5RI65"/>
<evidence type="ECO:0000256" key="3">
    <source>
        <dbReference type="ARBA" id="ARBA00023004"/>
    </source>
</evidence>
<dbReference type="Pfam" id="PF03171">
    <property type="entry name" value="2OG-FeII_Oxy"/>
    <property type="match status" value="1"/>
</dbReference>
<dbReference type="ExpressionAtlas" id="A0A1Z5RI65">
    <property type="expression patterns" value="baseline and differential"/>
</dbReference>
<gene>
    <name evidence="6" type="ORF">SORBI_3005G067300</name>
</gene>
<dbReference type="EMBL" id="CM000764">
    <property type="protein sequence ID" value="OQU83046.1"/>
    <property type="molecule type" value="Genomic_DNA"/>
</dbReference>
<feature type="domain" description="Isopenicillin N synthase-like Fe(2+) 2OG dioxygenase" evidence="4">
    <location>
        <begin position="166"/>
        <end position="230"/>
    </location>
</feature>
<dbReference type="InterPro" id="IPR044861">
    <property type="entry name" value="IPNS-like_FE2OG_OXY"/>
</dbReference>
<evidence type="ECO:0000313" key="7">
    <source>
        <dbReference type="Proteomes" id="UP000000768"/>
    </source>
</evidence>
<dbReference type="Pfam" id="PF14226">
    <property type="entry name" value="DIOX_N"/>
    <property type="match status" value="1"/>
</dbReference>
<accession>A0A1Z5RI65</accession>
<dbReference type="InterPro" id="IPR050295">
    <property type="entry name" value="Plant_2OG-oxidoreductases"/>
</dbReference>
<dbReference type="Gramene" id="OQU83046">
    <property type="protein sequence ID" value="OQU83046"/>
    <property type="gene ID" value="SORBI_3005G067300"/>
</dbReference>
<keyword evidence="3" id="KW-0408">Iron</keyword>
<dbReference type="Proteomes" id="UP000000768">
    <property type="component" value="Chromosome 5"/>
</dbReference>
<keyword evidence="2" id="KW-0560">Oxidoreductase</keyword>
<evidence type="ECO:0000259" key="4">
    <source>
        <dbReference type="Pfam" id="PF03171"/>
    </source>
</evidence>
<evidence type="ECO:0000259" key="5">
    <source>
        <dbReference type="Pfam" id="PF14226"/>
    </source>
</evidence>
<evidence type="ECO:0000256" key="2">
    <source>
        <dbReference type="ARBA" id="ARBA00023002"/>
    </source>
</evidence>
<keyword evidence="1" id="KW-0479">Metal-binding</keyword>
<sequence>MAIPVIDFSKLDGPGRAETMAAIAAGFEHVGFFQLVNTGIPDELLERVKKVCSDCYKLRDEAFKDSNPTVKALAELIDKESEDGLPARKIVDMDWEDVFTLHDDLPWPSNPPAFKETMMEYRKELKKLAEKMLGVMEELLGMEEGHIRKAFTNDGEFEPFYGTKDDRFGGLQVQLPDGAWVDVQPLGNAIVINTGDQIEVLSNGRYKSAWHRILATRDGNRRSIASFYNPARLASMAPAIPAADAGDDDYPSFVFGDYMEVYFKQKFEAKAPRFAAMAAAGATTTK</sequence>
<dbReference type="PANTHER" id="PTHR47991">
    <property type="entry name" value="OXOGLUTARATE/IRON-DEPENDENT DIOXYGENASE"/>
    <property type="match status" value="1"/>
</dbReference>
<reference evidence="6 7" key="1">
    <citation type="journal article" date="2009" name="Nature">
        <title>The Sorghum bicolor genome and the diversification of grasses.</title>
        <authorList>
            <person name="Paterson A.H."/>
            <person name="Bowers J.E."/>
            <person name="Bruggmann R."/>
            <person name="Dubchak I."/>
            <person name="Grimwood J."/>
            <person name="Gundlach H."/>
            <person name="Haberer G."/>
            <person name="Hellsten U."/>
            <person name="Mitros T."/>
            <person name="Poliakov A."/>
            <person name="Schmutz J."/>
            <person name="Spannagl M."/>
            <person name="Tang H."/>
            <person name="Wang X."/>
            <person name="Wicker T."/>
            <person name="Bharti A.K."/>
            <person name="Chapman J."/>
            <person name="Feltus F.A."/>
            <person name="Gowik U."/>
            <person name="Grigoriev I.V."/>
            <person name="Lyons E."/>
            <person name="Maher C.A."/>
            <person name="Martis M."/>
            <person name="Narechania A."/>
            <person name="Otillar R.P."/>
            <person name="Penning B.W."/>
            <person name="Salamov A.A."/>
            <person name="Wang Y."/>
            <person name="Zhang L."/>
            <person name="Carpita N.C."/>
            <person name="Freeling M."/>
            <person name="Gingle A.R."/>
            <person name="Hash C.T."/>
            <person name="Keller B."/>
            <person name="Klein P."/>
            <person name="Kresovich S."/>
            <person name="McCann M.C."/>
            <person name="Ming R."/>
            <person name="Peterson D.G."/>
            <person name="Mehboob-ur-Rahman"/>
            <person name="Ware D."/>
            <person name="Westhoff P."/>
            <person name="Mayer K.F."/>
            <person name="Messing J."/>
            <person name="Rokhsar D.S."/>
        </authorList>
    </citation>
    <scope>NUCLEOTIDE SEQUENCE [LARGE SCALE GENOMIC DNA]</scope>
    <source>
        <strain evidence="7">cv. BTx623</strain>
    </source>
</reference>
<dbReference type="SUPFAM" id="SSF51197">
    <property type="entry name" value="Clavaminate synthase-like"/>
    <property type="match status" value="1"/>
</dbReference>
<evidence type="ECO:0000313" key="6">
    <source>
        <dbReference type="EMBL" id="OQU83046.1"/>
    </source>
</evidence>
<proteinExistence type="predicted"/>
<dbReference type="GO" id="GO:0016491">
    <property type="term" value="F:oxidoreductase activity"/>
    <property type="evidence" value="ECO:0007669"/>
    <property type="project" value="UniProtKB-KW"/>
</dbReference>
<dbReference type="InterPro" id="IPR026992">
    <property type="entry name" value="DIOX_N"/>
</dbReference>
<keyword evidence="7" id="KW-1185">Reference proteome</keyword>
<feature type="domain" description="Non-haem dioxygenase N-terminal" evidence="5">
    <location>
        <begin position="3"/>
        <end position="111"/>
    </location>
</feature>
<dbReference type="InterPro" id="IPR027443">
    <property type="entry name" value="IPNS-like_sf"/>
</dbReference>
<reference evidence="7" key="2">
    <citation type="journal article" date="2018" name="Plant J.">
        <title>The Sorghum bicolor reference genome: improved assembly, gene annotations, a transcriptome atlas, and signatures of genome organization.</title>
        <authorList>
            <person name="McCormick R.F."/>
            <person name="Truong S.K."/>
            <person name="Sreedasyam A."/>
            <person name="Jenkins J."/>
            <person name="Shu S."/>
            <person name="Sims D."/>
            <person name="Kennedy M."/>
            <person name="Amirebrahimi M."/>
            <person name="Weers B.D."/>
            <person name="McKinley B."/>
            <person name="Mattison A."/>
            <person name="Morishige D.T."/>
            <person name="Grimwood J."/>
            <person name="Schmutz J."/>
            <person name="Mullet J.E."/>
        </authorList>
    </citation>
    <scope>NUCLEOTIDE SEQUENCE [LARGE SCALE GENOMIC DNA]</scope>
    <source>
        <strain evidence="7">cv. BTx623</strain>
    </source>
</reference>
<evidence type="ECO:0000256" key="1">
    <source>
        <dbReference type="ARBA" id="ARBA00022723"/>
    </source>
</evidence>
<organism evidence="6 7">
    <name type="scientific">Sorghum bicolor</name>
    <name type="common">Sorghum</name>
    <name type="synonym">Sorghum vulgare</name>
    <dbReference type="NCBI Taxonomy" id="4558"/>
    <lineage>
        <taxon>Eukaryota</taxon>
        <taxon>Viridiplantae</taxon>
        <taxon>Streptophyta</taxon>
        <taxon>Embryophyta</taxon>
        <taxon>Tracheophyta</taxon>
        <taxon>Spermatophyta</taxon>
        <taxon>Magnoliopsida</taxon>
        <taxon>Liliopsida</taxon>
        <taxon>Poales</taxon>
        <taxon>Poaceae</taxon>
        <taxon>PACMAD clade</taxon>
        <taxon>Panicoideae</taxon>
        <taxon>Andropogonodae</taxon>
        <taxon>Andropogoneae</taxon>
        <taxon>Sorghinae</taxon>
        <taxon>Sorghum</taxon>
    </lineage>
</organism>
<protein>
    <recommendedName>
        <fullName evidence="8">Fe2OG dioxygenase domain-containing protein</fullName>
    </recommendedName>
</protein>
<dbReference type="Gene3D" id="2.60.120.330">
    <property type="entry name" value="B-lactam Antibiotic, Isopenicillin N Synthase, Chain"/>
    <property type="match status" value="2"/>
</dbReference>
<dbReference type="GO" id="GO:0046872">
    <property type="term" value="F:metal ion binding"/>
    <property type="evidence" value="ECO:0007669"/>
    <property type="project" value="UniProtKB-KW"/>
</dbReference>
<name>A0A1Z5RI65_SORBI</name>
<evidence type="ECO:0008006" key="8">
    <source>
        <dbReference type="Google" id="ProtNLM"/>
    </source>
</evidence>